<evidence type="ECO:0000313" key="2">
    <source>
        <dbReference type="Proteomes" id="UP000018439"/>
    </source>
</evidence>
<reference evidence="1 2" key="1">
    <citation type="journal article" date="2011" name="Stand. Genomic Sci.">
        <title>Non-contiguous finished genome sequence of Bacteroides coprosuis type strain (PC139).</title>
        <authorList>
            <person name="Land M."/>
            <person name="Held B."/>
            <person name="Gronow S."/>
            <person name="Abt B."/>
            <person name="Lucas S."/>
            <person name="Del Rio T.G."/>
            <person name="Nolan M."/>
            <person name="Tice H."/>
            <person name="Cheng J.F."/>
            <person name="Pitluck S."/>
            <person name="Liolios K."/>
            <person name="Pagani I."/>
            <person name="Ivanova N."/>
            <person name="Mavromatis K."/>
            <person name="Mikhailova N."/>
            <person name="Pati A."/>
            <person name="Tapia R."/>
            <person name="Han C."/>
            <person name="Goodwin L."/>
            <person name="Chen A."/>
            <person name="Palaniappan K."/>
            <person name="Hauser L."/>
            <person name="Brambilla E.M."/>
            <person name="Rohde M."/>
            <person name="Goker M."/>
            <person name="Detter J.C."/>
            <person name="Woyke T."/>
            <person name="Bristow J."/>
            <person name="Eisen J.A."/>
            <person name="Markowitz V."/>
            <person name="Hugenholtz P."/>
            <person name="Kyrpides N.C."/>
            <person name="Klenk H.P."/>
            <person name="Lapidus A."/>
        </authorList>
    </citation>
    <scope>NUCLEOTIDE SEQUENCE</scope>
    <source>
        <strain evidence="1 2">DSM 18011</strain>
    </source>
</reference>
<organism evidence="1 2">
    <name type="scientific">Bacteroides coprosuis DSM 18011</name>
    <dbReference type="NCBI Taxonomy" id="679937"/>
    <lineage>
        <taxon>Bacteria</taxon>
        <taxon>Pseudomonadati</taxon>
        <taxon>Bacteroidota</taxon>
        <taxon>Bacteroidia</taxon>
        <taxon>Bacteroidales</taxon>
        <taxon>Bacteroidaceae</taxon>
        <taxon>Bacteroides</taxon>
    </lineage>
</organism>
<dbReference type="OrthoDB" id="1049695at2"/>
<name>F3ZRY8_9BACE</name>
<evidence type="ECO:0000313" key="1">
    <source>
        <dbReference type="EMBL" id="EGJ70794.1"/>
    </source>
</evidence>
<dbReference type="AlphaFoldDB" id="F3ZRY8"/>
<dbReference type="HOGENOM" id="CLU_2858477_0_0_10"/>
<gene>
    <name evidence="1" type="ORF">Bcop_0576</name>
</gene>
<keyword evidence="2" id="KW-1185">Reference proteome</keyword>
<proteinExistence type="predicted"/>
<dbReference type="Proteomes" id="UP000018439">
    <property type="component" value="Chromosome"/>
</dbReference>
<dbReference type="EMBL" id="CM001167">
    <property type="protein sequence ID" value="EGJ70794.1"/>
    <property type="molecule type" value="Genomic_DNA"/>
</dbReference>
<dbReference type="STRING" id="679937.Bcop_0576"/>
<protein>
    <submittedName>
        <fullName evidence="1">Uncharacterized protein</fullName>
    </submittedName>
</protein>
<accession>F3ZRY8</accession>
<sequence length="64" mass="7372">MSKICEMKIQEDTRIYTLGAKEIREANEVRNESATYVEVLSFLRDIFNLVDFSGIISNSKKTIL</sequence>